<dbReference type="HOGENOM" id="CLU_1644620_0_0_1"/>
<evidence type="ECO:0000313" key="2">
    <source>
        <dbReference type="EMBL" id="ESA13357.1"/>
    </source>
</evidence>
<feature type="region of interest" description="Disordered" evidence="1">
    <location>
        <begin position="142"/>
        <end position="161"/>
    </location>
</feature>
<name>U9U0Z5_RHIID</name>
<proteinExistence type="predicted"/>
<sequence length="161" mass="18614">MEDMKKELYEEYLNLEDIWIIWNSILDEFNLKWNNINIIYSCYEQWGAKNPTYIANKSGSPALPAQALPTYATTKTVIITTTTAVAANVSEVESTFMLFFSKKVQGNLSYIDENVIEQMKQDVLRDIKQELKQKIRTKAMTSLVRNNNVEDDNSDSKNDNR</sequence>
<dbReference type="VEuPathDB" id="FungiDB:RhiirFUN_023979"/>
<accession>U9U0Z5</accession>
<reference evidence="3 4" key="3">
    <citation type="journal article" date="2018" name="New Phytol.">
        <title>High intraspecific genome diversity in the model arbuscular mycorrhizal symbiont Rhizophagus irregularis.</title>
        <authorList>
            <person name="Chen E.C.H."/>
            <person name="Morin E."/>
            <person name="Beaudet D."/>
            <person name="Noel J."/>
            <person name="Yildirir G."/>
            <person name="Ndikumana S."/>
            <person name="Charron P."/>
            <person name="St-Onge C."/>
            <person name="Giorgi J."/>
            <person name="Kruger M."/>
            <person name="Marton T."/>
            <person name="Ropars J."/>
            <person name="Grigoriev I.V."/>
            <person name="Hainaut M."/>
            <person name="Henrissat B."/>
            <person name="Roux C."/>
            <person name="Martin F."/>
            <person name="Corradi N."/>
        </authorList>
    </citation>
    <scope>NUCLEOTIDE SEQUENCE [LARGE SCALE GENOMIC DNA]</scope>
    <source>
        <strain evidence="4">DAOM 181602 / DAOM 197198 / MUCL 43194</strain>
        <strain evidence="3">DAOM 197198</strain>
    </source>
</reference>
<reference evidence="3 4" key="1">
    <citation type="journal article" date="2013" name="Proc. Natl. Acad. Sci. U.S.A.">
        <title>Genome of an arbuscular mycorrhizal fungus provides insight into the oldest plant symbiosis.</title>
        <authorList>
            <person name="Tisserant E."/>
            <person name="Malbreil M."/>
            <person name="Kuo A."/>
            <person name="Kohler A."/>
            <person name="Symeonidi A."/>
            <person name="Balestrini R."/>
            <person name="Charron P."/>
            <person name="Duensing N."/>
            <person name="Frei Dit Frey N."/>
            <person name="Gianinazzi-Pearson V."/>
            <person name="Gilbert L.B."/>
            <person name="Handa Y."/>
            <person name="Herr J.R."/>
            <person name="Hijri M."/>
            <person name="Koul R."/>
            <person name="Kawaguchi M."/>
            <person name="Krajinski F."/>
            <person name="Lammers P.J."/>
            <person name="Masclaux F.G."/>
            <person name="Murat C."/>
            <person name="Morin E."/>
            <person name="Ndikumana S."/>
            <person name="Pagni M."/>
            <person name="Petitpierre D."/>
            <person name="Requena N."/>
            <person name="Rosikiewicz P."/>
            <person name="Riley R."/>
            <person name="Saito K."/>
            <person name="San Clemente H."/>
            <person name="Shapiro H."/>
            <person name="van Tuinen D."/>
            <person name="Becard G."/>
            <person name="Bonfante P."/>
            <person name="Paszkowski U."/>
            <person name="Shachar-Hill Y.Y."/>
            <person name="Tuskan G.A."/>
            <person name="Young P.W."/>
            <person name="Sanders I.R."/>
            <person name="Henrissat B."/>
            <person name="Rensing S.A."/>
            <person name="Grigoriev I.V."/>
            <person name="Corradi N."/>
            <person name="Roux C."/>
            <person name="Martin F."/>
        </authorList>
    </citation>
    <scope>NUCLEOTIDE SEQUENCE [LARGE SCALE GENOMIC DNA]</scope>
    <source>
        <strain evidence="4">DAOM 181602 / DAOM 197198 / MUCL 43194</strain>
        <strain evidence="3">DAOM 197198</strain>
    </source>
</reference>
<gene>
    <name evidence="3" type="ORF">GLOIN_2v1762730</name>
    <name evidence="2" type="ORF">GLOINDRAFT_26119</name>
</gene>
<evidence type="ECO:0000313" key="3">
    <source>
        <dbReference type="EMBL" id="POG81852.1"/>
    </source>
</evidence>
<dbReference type="EMBL" id="AUPC02000008">
    <property type="protein sequence ID" value="POG81852.1"/>
    <property type="molecule type" value="Genomic_DNA"/>
</dbReference>
<dbReference type="Proteomes" id="UP000018888">
    <property type="component" value="Unassembled WGS sequence"/>
</dbReference>
<dbReference type="SMR" id="U9U0Z5"/>
<dbReference type="EMBL" id="KI283978">
    <property type="protein sequence ID" value="ESA13357.1"/>
    <property type="molecule type" value="Genomic_DNA"/>
</dbReference>
<dbReference type="AlphaFoldDB" id="U9U0Z5"/>
<protein>
    <submittedName>
        <fullName evidence="2">Uncharacterized protein</fullName>
    </submittedName>
</protein>
<evidence type="ECO:0000256" key="1">
    <source>
        <dbReference type="SAM" id="MobiDB-lite"/>
    </source>
</evidence>
<organism evidence="2">
    <name type="scientific">Rhizophagus irregularis (strain DAOM 181602 / DAOM 197198 / MUCL 43194)</name>
    <name type="common">Arbuscular mycorrhizal fungus</name>
    <name type="synonym">Glomus intraradices</name>
    <dbReference type="NCBI Taxonomy" id="747089"/>
    <lineage>
        <taxon>Eukaryota</taxon>
        <taxon>Fungi</taxon>
        <taxon>Fungi incertae sedis</taxon>
        <taxon>Mucoromycota</taxon>
        <taxon>Glomeromycotina</taxon>
        <taxon>Glomeromycetes</taxon>
        <taxon>Glomerales</taxon>
        <taxon>Glomeraceae</taxon>
        <taxon>Rhizophagus</taxon>
    </lineage>
</organism>
<reference evidence="2" key="2">
    <citation type="submission" date="2013-07" db="EMBL/GenBank/DDBJ databases">
        <title>The genome of an arbuscular mycorrhizal fungus provides insights into the evolution of the oldest plant symbiosis.</title>
        <authorList>
            <consortium name="DOE Joint Genome Institute"/>
            <person name="Tisserant E."/>
            <person name="Malbreil M."/>
            <person name="Kuo A."/>
            <person name="Kohler A."/>
            <person name="Symeonidi A."/>
            <person name="Balestrini R."/>
            <person name="Charron P."/>
            <person name="Duensing N."/>
            <person name="Frei-dit-Frey N."/>
            <person name="Gianinazzi-Pearson V."/>
            <person name="Gilbert B."/>
            <person name="Handa Y."/>
            <person name="Hijri M."/>
            <person name="Kaul R."/>
            <person name="Kawaguchi M."/>
            <person name="Krajinski F."/>
            <person name="Lammers P."/>
            <person name="Lapierre D."/>
            <person name="Masclaux F.G."/>
            <person name="Murat C."/>
            <person name="Morin E."/>
            <person name="Ndikumana S."/>
            <person name="Pagni M."/>
            <person name="Petitpierre D."/>
            <person name="Requena N."/>
            <person name="Rosikiewicz P."/>
            <person name="Riley R."/>
            <person name="Saito K."/>
            <person name="San Clemente H."/>
            <person name="Shapiro H."/>
            <person name="van Tuinen D."/>
            <person name="Becard G."/>
            <person name="Bonfante P."/>
            <person name="Paszkowski U."/>
            <person name="Shachar-Hill Y."/>
            <person name="Young J.P."/>
            <person name="Sanders I.R."/>
            <person name="Henrissat B."/>
            <person name="Rensing S.A."/>
            <person name="Grigoriev I.V."/>
            <person name="Corradi N."/>
            <person name="Roux C."/>
            <person name="Martin F."/>
        </authorList>
    </citation>
    <scope>NUCLEOTIDE SEQUENCE</scope>
    <source>
        <strain evidence="2">DAOM 197198</strain>
    </source>
</reference>
<evidence type="ECO:0000313" key="4">
    <source>
        <dbReference type="Proteomes" id="UP000018888"/>
    </source>
</evidence>
<keyword evidence="4" id="KW-1185">Reference proteome</keyword>